<dbReference type="EMBL" id="CAJVPW010022192">
    <property type="protein sequence ID" value="CAG8696449.1"/>
    <property type="molecule type" value="Genomic_DNA"/>
</dbReference>
<sequence>LTLLNKSEEQFPVKAATEFLRMKSIKPTALQSPLETQKKFMKYFSWLSTK</sequence>
<comment type="caution">
    <text evidence="1">The sequence shown here is derived from an EMBL/GenBank/DDBJ whole genome shotgun (WGS) entry which is preliminary data.</text>
</comment>
<name>A0ACA9PCK7_9GLOM</name>
<evidence type="ECO:0000313" key="2">
    <source>
        <dbReference type="Proteomes" id="UP000789366"/>
    </source>
</evidence>
<proteinExistence type="predicted"/>
<evidence type="ECO:0000313" key="1">
    <source>
        <dbReference type="EMBL" id="CAG8696449.1"/>
    </source>
</evidence>
<organism evidence="1 2">
    <name type="scientific">Cetraspora pellucida</name>
    <dbReference type="NCBI Taxonomy" id="1433469"/>
    <lineage>
        <taxon>Eukaryota</taxon>
        <taxon>Fungi</taxon>
        <taxon>Fungi incertae sedis</taxon>
        <taxon>Mucoromycota</taxon>
        <taxon>Glomeromycotina</taxon>
        <taxon>Glomeromycetes</taxon>
        <taxon>Diversisporales</taxon>
        <taxon>Gigasporaceae</taxon>
        <taxon>Cetraspora</taxon>
    </lineage>
</organism>
<feature type="non-terminal residue" evidence="1">
    <location>
        <position position="50"/>
    </location>
</feature>
<dbReference type="Proteomes" id="UP000789366">
    <property type="component" value="Unassembled WGS sequence"/>
</dbReference>
<feature type="non-terminal residue" evidence="1">
    <location>
        <position position="1"/>
    </location>
</feature>
<protein>
    <submittedName>
        <fullName evidence="1">17371_t:CDS:1</fullName>
    </submittedName>
</protein>
<keyword evidence="2" id="KW-1185">Reference proteome</keyword>
<accession>A0ACA9PCK7</accession>
<reference evidence="1" key="1">
    <citation type="submission" date="2021-06" db="EMBL/GenBank/DDBJ databases">
        <authorList>
            <person name="Kallberg Y."/>
            <person name="Tangrot J."/>
            <person name="Rosling A."/>
        </authorList>
    </citation>
    <scope>NUCLEOTIDE SEQUENCE</scope>
    <source>
        <strain evidence="1">28 12/20/2015</strain>
    </source>
</reference>
<gene>
    <name evidence="1" type="ORF">SPELUC_LOCUS11042</name>
</gene>